<dbReference type="SMART" id="SM00775">
    <property type="entry name" value="LNS2"/>
    <property type="match status" value="1"/>
</dbReference>
<dbReference type="InterPro" id="IPR031703">
    <property type="entry name" value="Lipin_mid"/>
</dbReference>
<feature type="compositionally biased region" description="Polar residues" evidence="5">
    <location>
        <begin position="114"/>
        <end position="127"/>
    </location>
</feature>
<dbReference type="InterPro" id="IPR026058">
    <property type="entry name" value="LIPIN"/>
</dbReference>
<accession>A0A200QZF9</accession>
<comment type="caution">
    <text evidence="7">The sequence shown here is derived from an EMBL/GenBank/DDBJ whole genome shotgun (WGS) entry which is preliminary data.</text>
</comment>
<feature type="compositionally biased region" description="Basic and acidic residues" evidence="5">
    <location>
        <begin position="567"/>
        <end position="576"/>
    </location>
</feature>
<dbReference type="AlphaFoldDB" id="A0A200QZF9"/>
<dbReference type="Proteomes" id="UP000195402">
    <property type="component" value="Unassembled WGS sequence"/>
</dbReference>
<name>A0A200QZF9_MACCD</name>
<dbReference type="GO" id="GO:0008195">
    <property type="term" value="F:phosphatidate phosphatase activity"/>
    <property type="evidence" value="ECO:0007669"/>
    <property type="project" value="UniProtKB-EC"/>
</dbReference>
<evidence type="ECO:0000313" key="8">
    <source>
        <dbReference type="Proteomes" id="UP000195402"/>
    </source>
</evidence>
<dbReference type="InterPro" id="IPR036412">
    <property type="entry name" value="HAD-like_sf"/>
</dbReference>
<dbReference type="OMA" id="IDQEKDM"/>
<comment type="cofactor">
    <cofactor evidence="1">
        <name>Mg(2+)</name>
        <dbReference type="ChEBI" id="CHEBI:18420"/>
    </cofactor>
</comment>
<dbReference type="Pfam" id="PF16876">
    <property type="entry name" value="Lipin_mid"/>
    <property type="match status" value="1"/>
</dbReference>
<dbReference type="Pfam" id="PF08235">
    <property type="entry name" value="LNS2"/>
    <property type="match status" value="1"/>
</dbReference>
<feature type="region of interest" description="Disordered" evidence="5">
    <location>
        <begin position="567"/>
        <end position="617"/>
    </location>
</feature>
<reference evidence="7 8" key="1">
    <citation type="journal article" date="2017" name="Mol. Plant">
        <title>The Genome of Medicinal Plant Macleaya cordata Provides New Insights into Benzylisoquinoline Alkaloids Metabolism.</title>
        <authorList>
            <person name="Liu X."/>
            <person name="Liu Y."/>
            <person name="Huang P."/>
            <person name="Ma Y."/>
            <person name="Qing Z."/>
            <person name="Tang Q."/>
            <person name="Cao H."/>
            <person name="Cheng P."/>
            <person name="Zheng Y."/>
            <person name="Yuan Z."/>
            <person name="Zhou Y."/>
            <person name="Liu J."/>
            <person name="Tang Z."/>
            <person name="Zhuo Y."/>
            <person name="Zhang Y."/>
            <person name="Yu L."/>
            <person name="Huang J."/>
            <person name="Yang P."/>
            <person name="Peng Q."/>
            <person name="Zhang J."/>
            <person name="Jiang W."/>
            <person name="Zhang Z."/>
            <person name="Lin K."/>
            <person name="Ro D.K."/>
            <person name="Chen X."/>
            <person name="Xiong X."/>
            <person name="Shang Y."/>
            <person name="Huang S."/>
            <person name="Zeng J."/>
        </authorList>
    </citation>
    <scope>NUCLEOTIDE SEQUENCE [LARGE SCALE GENOMIC DNA]</scope>
    <source>
        <strain evidence="8">cv. BLH2017</strain>
        <tissue evidence="7">Root</tissue>
    </source>
</reference>
<dbReference type="InterPro" id="IPR013209">
    <property type="entry name" value="LNS2"/>
</dbReference>
<protein>
    <recommendedName>
        <fullName evidence="3">phosphatidate phosphatase</fullName>
        <ecNumber evidence="3">3.1.3.4</ecNumber>
    </recommendedName>
</protein>
<evidence type="ECO:0000256" key="1">
    <source>
        <dbReference type="ARBA" id="ARBA00001946"/>
    </source>
</evidence>
<evidence type="ECO:0000256" key="5">
    <source>
        <dbReference type="SAM" id="MobiDB-lite"/>
    </source>
</evidence>
<dbReference type="InterPro" id="IPR007651">
    <property type="entry name" value="Lipin_N"/>
</dbReference>
<dbReference type="EMBL" id="MVGT01000732">
    <property type="protein sequence ID" value="OVA15800.1"/>
    <property type="molecule type" value="Genomic_DNA"/>
</dbReference>
<comment type="similarity">
    <text evidence="2">Belongs to the lipin family.</text>
</comment>
<evidence type="ECO:0000259" key="6">
    <source>
        <dbReference type="SMART" id="SM00775"/>
    </source>
</evidence>
<feature type="region of interest" description="Disordered" evidence="5">
    <location>
        <begin position="96"/>
        <end position="141"/>
    </location>
</feature>
<evidence type="ECO:0000256" key="2">
    <source>
        <dbReference type="ARBA" id="ARBA00005476"/>
    </source>
</evidence>
<dbReference type="FunCoup" id="A0A200QZF9">
    <property type="interactions" value="2417"/>
</dbReference>
<organism evidence="7 8">
    <name type="scientific">Macleaya cordata</name>
    <name type="common">Five-seeded plume-poppy</name>
    <name type="synonym">Bocconia cordata</name>
    <dbReference type="NCBI Taxonomy" id="56857"/>
    <lineage>
        <taxon>Eukaryota</taxon>
        <taxon>Viridiplantae</taxon>
        <taxon>Streptophyta</taxon>
        <taxon>Embryophyta</taxon>
        <taxon>Tracheophyta</taxon>
        <taxon>Spermatophyta</taxon>
        <taxon>Magnoliopsida</taxon>
        <taxon>Ranunculales</taxon>
        <taxon>Papaveraceae</taxon>
        <taxon>Papaveroideae</taxon>
        <taxon>Macleaya</taxon>
    </lineage>
</organism>
<evidence type="ECO:0000313" key="7">
    <source>
        <dbReference type="EMBL" id="OVA15800.1"/>
    </source>
</evidence>
<evidence type="ECO:0000256" key="4">
    <source>
        <dbReference type="ARBA" id="ARBA00022801"/>
    </source>
</evidence>
<proteinExistence type="inferred from homology"/>
<dbReference type="InterPro" id="IPR031315">
    <property type="entry name" value="LNS2/PITP"/>
</dbReference>
<dbReference type="PANTHER" id="PTHR12181:SF12">
    <property type="entry name" value="PHOSPHATIDATE PHOSPHATASE"/>
    <property type="match status" value="1"/>
</dbReference>
<dbReference type="PANTHER" id="PTHR12181">
    <property type="entry name" value="LIPIN"/>
    <property type="match status" value="1"/>
</dbReference>
<sequence length="1113" mass="122807">MYAVARLISRGVYTVSGPFHPFGGAVDIIVVQQPDGSFKSSPWYVRFGKFQGVLKTKEKVVSINVNGVEADFHMYLDHKGEAYFLSDVVGEEEEEGDLVFASPSSGEETDEQLQSETSIESKSSNFDATKKNSSDRNIMGDGKIVTRTNSRRSKILGLVFGRKSMNKENGSGEGNVERWDSLERAEIAADLLEVKWSTNLPTDEVTNPNFNCSRTKEQDLEVSAMETTQTSDVAETQKETSATSAGLQNPGDVTKMVSISGSLVLDLQNSDLAEIEVKPSSQSVIELASNESNGLLVDGVHEEEIRKERVSSYIYCETSESSPVGVENLGEEAIVTLSLSNGESEKSQVGAGVQYEATELISEVSSQPESGALVIKENIGDIGVLSDENSCEISKSEADSGKNGSSMYSFPESIKMELDSLVDVQMVTSGSIEAKNLQVMQLKTVTERLNERKKLESEPVEVCENQSMITKFSHSIHQDQQVGSFGEESKMNKHHSSLESIVYPRGPEMEVANSSIPLSESSEEEDQFLFSDIDHLTSSTVHCKEFIPPDSMGTEDHHLASLDDISNEHDSNEINHDSPSSSDNLVQECPPVTSQALLEESRTTSSPLSIPSGRKGPLEEVERMMESLPIIRSHIDNLEISDVLHPLCCSLDSSSRSLRWELFRKEGSIPCKSDPDSDKDFLKEHLRISDTCNPEELKRMLIIPAIEISLCKHLLYEGMGVDAASQAFDAEKVDLEKFVSLASSPLKNDRLVVKIGGRYFPWDAAVPIISGMASFGHEQNFVPEGMIAVDRVEETLEGLSPRTIVTSGGSWRLWPFRRSKTIGSVHPRLDGIGGSDADDASENSRYLSPDKNVHKIKVTEKKVKSIIPTSEQLASLNLKEGRNMITFTFSTAMLGKQQVDARIYLLKWNTRIVVSDVDGTITKSDVLGQFMPLVGKDWSQTGVAHLFSAIEENGYKFLYLSARSVSQAYLTRQFLINLKQDGKALPDGPVVISPDGLFPSLFREVIRRAPHEFKIACLEDIKALFPPDCNPFYAGFGNRDTDELSYLKVGIPKGKIFTINPKGEVVVNRRVDSKSYTSLHALVNGMFPAMTSAGQEEFNSWNFWKVPLPHLDI</sequence>
<keyword evidence="4" id="KW-0378">Hydrolase</keyword>
<dbReference type="InParanoid" id="A0A200QZF9"/>
<dbReference type="OrthoDB" id="4567at2759"/>
<dbReference type="STRING" id="56857.A0A200QZF9"/>
<feature type="domain" description="LNS2/PITP" evidence="6">
    <location>
        <begin position="912"/>
        <end position="1068"/>
    </location>
</feature>
<feature type="compositionally biased region" description="Polar residues" evidence="5">
    <location>
        <begin position="226"/>
        <end position="247"/>
    </location>
</feature>
<dbReference type="EC" id="3.1.3.4" evidence="3"/>
<dbReference type="SUPFAM" id="SSF56784">
    <property type="entry name" value="HAD-like"/>
    <property type="match status" value="1"/>
</dbReference>
<keyword evidence="8" id="KW-1185">Reference proteome</keyword>
<gene>
    <name evidence="7" type="ORF">BVC80_1825g38</name>
</gene>
<dbReference type="Pfam" id="PF04571">
    <property type="entry name" value="Lipin_N"/>
    <property type="match status" value="1"/>
</dbReference>
<evidence type="ECO:0000256" key="3">
    <source>
        <dbReference type="ARBA" id="ARBA00012638"/>
    </source>
</evidence>
<feature type="region of interest" description="Disordered" evidence="5">
    <location>
        <begin position="226"/>
        <end position="249"/>
    </location>
</feature>